<organism evidence="2 3">
    <name type="scientific">Nitratiruptor tergarcus DSM 16512</name>
    <dbReference type="NCBI Taxonomy" id="1069081"/>
    <lineage>
        <taxon>Bacteria</taxon>
        <taxon>Pseudomonadati</taxon>
        <taxon>Campylobacterota</taxon>
        <taxon>Epsilonproteobacteria</taxon>
        <taxon>Nautiliales</taxon>
        <taxon>Nitratiruptoraceae</taxon>
        <taxon>Nitratiruptor</taxon>
    </lineage>
</organism>
<gene>
    <name evidence="2" type="ORF">SAMN05660197_0199</name>
</gene>
<name>A0A1W1WQ79_9BACT</name>
<accession>A0A1W1WQ79</accession>
<keyword evidence="2" id="KW-0808">Transferase</keyword>
<dbReference type="InterPro" id="IPR001763">
    <property type="entry name" value="Rhodanese-like_dom"/>
</dbReference>
<dbReference type="Gene3D" id="3.40.250.10">
    <property type="entry name" value="Rhodanese-like domain"/>
    <property type="match status" value="1"/>
</dbReference>
<dbReference type="AlphaFoldDB" id="A0A1W1WQ79"/>
<dbReference type="EMBL" id="FWWZ01000001">
    <property type="protein sequence ID" value="SMC08447.1"/>
    <property type="molecule type" value="Genomic_DNA"/>
</dbReference>
<dbReference type="CDD" id="cd00158">
    <property type="entry name" value="RHOD"/>
    <property type="match status" value="1"/>
</dbReference>
<evidence type="ECO:0000259" key="1">
    <source>
        <dbReference type="PROSITE" id="PS50206"/>
    </source>
</evidence>
<dbReference type="PROSITE" id="PS50206">
    <property type="entry name" value="RHODANESE_3"/>
    <property type="match status" value="1"/>
</dbReference>
<evidence type="ECO:0000313" key="3">
    <source>
        <dbReference type="Proteomes" id="UP000192602"/>
    </source>
</evidence>
<dbReference type="OrthoDB" id="5471138at2"/>
<dbReference type="Proteomes" id="UP000192602">
    <property type="component" value="Unassembled WGS sequence"/>
</dbReference>
<dbReference type="PANTHER" id="PTHR44086:SF10">
    <property type="entry name" value="THIOSULFATE SULFURTRANSFERASE_RHODANESE-LIKE DOMAIN-CONTAINING PROTEIN 3"/>
    <property type="match status" value="1"/>
</dbReference>
<dbReference type="STRING" id="1069081.SAMN05660197_0199"/>
<dbReference type="SMART" id="SM00450">
    <property type="entry name" value="RHOD"/>
    <property type="match status" value="1"/>
</dbReference>
<dbReference type="PANTHER" id="PTHR44086">
    <property type="entry name" value="THIOSULFATE SULFURTRANSFERASE RDL2, MITOCHONDRIAL-RELATED"/>
    <property type="match status" value="1"/>
</dbReference>
<sequence length="118" mass="13298">MLKNLTPAQLKEQKEQGAVLIDIRTPYEWKQTGVVPGSHLLTFFDDYGNYDIDKFMDEFQKLVPTKDTPFVLICRTGSRTSTVGNFLANQMGYKNAMHLSGGIFAWSADGNSFEAVKR</sequence>
<reference evidence="3" key="1">
    <citation type="submission" date="2017-04" db="EMBL/GenBank/DDBJ databases">
        <authorList>
            <person name="Varghese N."/>
            <person name="Submissions S."/>
        </authorList>
    </citation>
    <scope>NUCLEOTIDE SEQUENCE [LARGE SCALE GENOMIC DNA]</scope>
    <source>
        <strain evidence="3">DSM 16512</strain>
    </source>
</reference>
<feature type="domain" description="Rhodanese" evidence="1">
    <location>
        <begin position="14"/>
        <end position="115"/>
    </location>
</feature>
<dbReference type="RefSeq" id="WP_084274733.1">
    <property type="nucleotide sequence ID" value="NZ_AP026671.1"/>
</dbReference>
<evidence type="ECO:0000313" key="2">
    <source>
        <dbReference type="EMBL" id="SMC08447.1"/>
    </source>
</evidence>
<dbReference type="Pfam" id="PF00581">
    <property type="entry name" value="Rhodanese"/>
    <property type="match status" value="1"/>
</dbReference>
<protein>
    <submittedName>
        <fullName evidence="2">Rhodanese-related sulfurtransferase</fullName>
    </submittedName>
</protein>
<dbReference type="InterPro" id="IPR036873">
    <property type="entry name" value="Rhodanese-like_dom_sf"/>
</dbReference>
<dbReference type="GO" id="GO:0004792">
    <property type="term" value="F:thiosulfate-cyanide sulfurtransferase activity"/>
    <property type="evidence" value="ECO:0007669"/>
    <property type="project" value="TreeGrafter"/>
</dbReference>
<keyword evidence="3" id="KW-1185">Reference proteome</keyword>
<proteinExistence type="predicted"/>
<dbReference type="SUPFAM" id="SSF52821">
    <property type="entry name" value="Rhodanese/Cell cycle control phosphatase"/>
    <property type="match status" value="1"/>
</dbReference>